<dbReference type="EMBL" id="DUTF01000118">
    <property type="protein sequence ID" value="HHY26157.1"/>
    <property type="molecule type" value="Genomic_DNA"/>
</dbReference>
<dbReference type="CDD" id="cd00038">
    <property type="entry name" value="CAP_ED"/>
    <property type="match status" value="1"/>
</dbReference>
<evidence type="ECO:0000259" key="1">
    <source>
        <dbReference type="PROSITE" id="PS50042"/>
    </source>
</evidence>
<protein>
    <submittedName>
        <fullName evidence="2">Cyclic nucleotide-binding domain-containing protein</fullName>
    </submittedName>
</protein>
<evidence type="ECO:0000313" key="3">
    <source>
        <dbReference type="Proteomes" id="UP000553059"/>
    </source>
</evidence>
<feature type="domain" description="Cyclic nucleotide-binding" evidence="1">
    <location>
        <begin position="13"/>
        <end position="105"/>
    </location>
</feature>
<gene>
    <name evidence="2" type="ORF">GX523_05285</name>
</gene>
<sequence>MNEKLHLLSKVPFLADLSQQDRIECAHEFYWEIYPQGTVLIEAGKKPAAVYILEEGKLDSEDKVLGMVSLVTGKAATETIRSLEAVRLLTIKAEDFARILLRWPQ</sequence>
<reference evidence="2 3" key="1">
    <citation type="journal article" date="2020" name="Biotechnol. Biofuels">
        <title>New insights from the biogas microbiome by comprehensive genome-resolved metagenomics of nearly 1600 species originating from multiple anaerobic digesters.</title>
        <authorList>
            <person name="Campanaro S."/>
            <person name="Treu L."/>
            <person name="Rodriguez-R L.M."/>
            <person name="Kovalovszki A."/>
            <person name="Ziels R.M."/>
            <person name="Maus I."/>
            <person name="Zhu X."/>
            <person name="Kougias P.G."/>
            <person name="Basile A."/>
            <person name="Luo G."/>
            <person name="Schluter A."/>
            <person name="Konstantinidis K.T."/>
            <person name="Angelidaki I."/>
        </authorList>
    </citation>
    <scope>NUCLEOTIDE SEQUENCE [LARGE SCALE GENOMIC DNA]</scope>
    <source>
        <strain evidence="2">AS05jafATM_4</strain>
    </source>
</reference>
<dbReference type="SUPFAM" id="SSF51206">
    <property type="entry name" value="cAMP-binding domain-like"/>
    <property type="match status" value="1"/>
</dbReference>
<name>A0A7C7D8E0_9FIRM</name>
<comment type="caution">
    <text evidence="2">The sequence shown here is derived from an EMBL/GenBank/DDBJ whole genome shotgun (WGS) entry which is preliminary data.</text>
</comment>
<dbReference type="Proteomes" id="UP000553059">
    <property type="component" value="Unassembled WGS sequence"/>
</dbReference>
<accession>A0A7C7D8E0</accession>
<feature type="non-terminal residue" evidence="2">
    <location>
        <position position="105"/>
    </location>
</feature>
<dbReference type="AlphaFoldDB" id="A0A7C7D8E0"/>
<dbReference type="InterPro" id="IPR014710">
    <property type="entry name" value="RmlC-like_jellyroll"/>
</dbReference>
<dbReference type="InterPro" id="IPR000595">
    <property type="entry name" value="cNMP-bd_dom"/>
</dbReference>
<organism evidence="2 3">
    <name type="scientific">Desulfitobacterium dehalogenans</name>
    <dbReference type="NCBI Taxonomy" id="36854"/>
    <lineage>
        <taxon>Bacteria</taxon>
        <taxon>Bacillati</taxon>
        <taxon>Bacillota</taxon>
        <taxon>Clostridia</taxon>
        <taxon>Eubacteriales</taxon>
        <taxon>Desulfitobacteriaceae</taxon>
        <taxon>Desulfitobacterium</taxon>
    </lineage>
</organism>
<proteinExistence type="predicted"/>
<dbReference type="Gene3D" id="2.60.120.10">
    <property type="entry name" value="Jelly Rolls"/>
    <property type="match status" value="1"/>
</dbReference>
<evidence type="ECO:0000313" key="2">
    <source>
        <dbReference type="EMBL" id="HHY26157.1"/>
    </source>
</evidence>
<dbReference type="InterPro" id="IPR018490">
    <property type="entry name" value="cNMP-bd_dom_sf"/>
</dbReference>
<dbReference type="PROSITE" id="PS50042">
    <property type="entry name" value="CNMP_BINDING_3"/>
    <property type="match status" value="1"/>
</dbReference>
<dbReference type="Pfam" id="PF00027">
    <property type="entry name" value="cNMP_binding"/>
    <property type="match status" value="1"/>
</dbReference>